<proteinExistence type="predicted"/>
<name>A0AAV5GEP2_9BASI</name>
<keyword evidence="2" id="KW-1185">Reference proteome</keyword>
<evidence type="ECO:0000313" key="2">
    <source>
        <dbReference type="Proteomes" id="UP001342314"/>
    </source>
</evidence>
<dbReference type="EMBL" id="BQKY01000001">
    <property type="protein sequence ID" value="GJN87113.1"/>
    <property type="molecule type" value="Genomic_DNA"/>
</dbReference>
<organism evidence="1 2">
    <name type="scientific">Rhodotorula paludigena</name>
    <dbReference type="NCBI Taxonomy" id="86838"/>
    <lineage>
        <taxon>Eukaryota</taxon>
        <taxon>Fungi</taxon>
        <taxon>Dikarya</taxon>
        <taxon>Basidiomycota</taxon>
        <taxon>Pucciniomycotina</taxon>
        <taxon>Microbotryomycetes</taxon>
        <taxon>Sporidiobolales</taxon>
        <taxon>Sporidiobolaceae</taxon>
        <taxon>Rhodotorula</taxon>
    </lineage>
</organism>
<dbReference type="Proteomes" id="UP001342314">
    <property type="component" value="Unassembled WGS sequence"/>
</dbReference>
<evidence type="ECO:0000313" key="1">
    <source>
        <dbReference type="EMBL" id="GJN87113.1"/>
    </source>
</evidence>
<protein>
    <submittedName>
        <fullName evidence="1">Uncharacterized protein</fullName>
    </submittedName>
</protein>
<comment type="caution">
    <text evidence="1">The sequence shown here is derived from an EMBL/GenBank/DDBJ whole genome shotgun (WGS) entry which is preliminary data.</text>
</comment>
<accession>A0AAV5GEP2</accession>
<gene>
    <name evidence="1" type="ORF">Rhopal_000058-T1</name>
</gene>
<dbReference type="PROSITE" id="PS51257">
    <property type="entry name" value="PROKAR_LIPOPROTEIN"/>
    <property type="match status" value="1"/>
</dbReference>
<dbReference type="AlphaFoldDB" id="A0AAV5GEP2"/>
<sequence length="235" mass="25524">MCLLAGRCISDKRIPGGYFCQNGIASACGDGVKFCDRQTGAPTTCAAGYLKPPTGQNKCVKGTSDMFYDFLDDVYVKDCAKAATYRCDDTRCYTLTLAKHLDVYSNMCTPCQDGAHLTCDIDGFATSCLPDWHLVPYANSNSLGQDAYSFEGQGKKACIRCNGDRVWDEAQQKCTLTCAEGFRPHIGVTDYCGSCSGEGAICPAGESWMTCGIEGSNRNFYLDVPSRTCKEQIFS</sequence>
<reference evidence="1 2" key="1">
    <citation type="submission" date="2021-12" db="EMBL/GenBank/DDBJ databases">
        <title>High titer production of polyol ester of fatty acids by Rhodotorula paludigena BS15 towards product separation-free biomass refinery.</title>
        <authorList>
            <person name="Mano J."/>
            <person name="Ono H."/>
            <person name="Tanaka T."/>
            <person name="Naito K."/>
            <person name="Sushida H."/>
            <person name="Ike M."/>
            <person name="Tokuyasu K."/>
            <person name="Kitaoka M."/>
        </authorList>
    </citation>
    <scope>NUCLEOTIDE SEQUENCE [LARGE SCALE GENOMIC DNA]</scope>
    <source>
        <strain evidence="1 2">BS15</strain>
    </source>
</reference>